<evidence type="ECO:0000259" key="8">
    <source>
        <dbReference type="Pfam" id="PF07730"/>
    </source>
</evidence>
<dbReference type="InterPro" id="IPR003594">
    <property type="entry name" value="HATPase_dom"/>
</dbReference>
<dbReference type="GO" id="GO:0016301">
    <property type="term" value="F:kinase activity"/>
    <property type="evidence" value="ECO:0007669"/>
    <property type="project" value="UniProtKB-KW"/>
</dbReference>
<dbReference type="InterPro" id="IPR050482">
    <property type="entry name" value="Sensor_HK_TwoCompSys"/>
</dbReference>
<evidence type="ECO:0000313" key="9">
    <source>
        <dbReference type="EMBL" id="MCF6772853.1"/>
    </source>
</evidence>
<reference evidence="9 10" key="1">
    <citation type="submission" date="2022-01" db="EMBL/GenBank/DDBJ databases">
        <title>Identification and Characterization of Corynebacterium sp.</title>
        <authorList>
            <person name="Luo Q."/>
            <person name="Qu P."/>
            <person name="Chen Q."/>
        </authorList>
    </citation>
    <scope>NUCLEOTIDE SEQUENCE [LARGE SCALE GENOMIC DNA]</scope>
    <source>
        <strain evidence="9 10">MC-12</strain>
    </source>
</reference>
<evidence type="ECO:0000313" key="10">
    <source>
        <dbReference type="Proteomes" id="UP001200604"/>
    </source>
</evidence>
<keyword evidence="2 9" id="KW-0418">Kinase</keyword>
<evidence type="ECO:0000259" key="7">
    <source>
        <dbReference type="Pfam" id="PF02518"/>
    </source>
</evidence>
<evidence type="ECO:0000256" key="3">
    <source>
        <dbReference type="ARBA" id="ARBA00023012"/>
    </source>
</evidence>
<feature type="transmembrane region" description="Helical" evidence="6">
    <location>
        <begin position="141"/>
        <end position="163"/>
    </location>
</feature>
<evidence type="ECO:0000256" key="1">
    <source>
        <dbReference type="ARBA" id="ARBA00022679"/>
    </source>
</evidence>
<dbReference type="GeneID" id="92726509"/>
<evidence type="ECO:0000256" key="2">
    <source>
        <dbReference type="ARBA" id="ARBA00022777"/>
    </source>
</evidence>
<evidence type="ECO:0000256" key="5">
    <source>
        <dbReference type="SAM" id="MobiDB-lite"/>
    </source>
</evidence>
<dbReference type="Pfam" id="PF07730">
    <property type="entry name" value="HisKA_3"/>
    <property type="match status" value="1"/>
</dbReference>
<feature type="transmembrane region" description="Helical" evidence="6">
    <location>
        <begin position="38"/>
        <end position="58"/>
    </location>
</feature>
<dbReference type="PANTHER" id="PTHR24421">
    <property type="entry name" value="NITRATE/NITRITE SENSOR PROTEIN NARX-RELATED"/>
    <property type="match status" value="1"/>
</dbReference>
<comment type="caution">
    <text evidence="9">The sequence shown here is derived from an EMBL/GenBank/DDBJ whole genome shotgun (WGS) entry which is preliminary data.</text>
</comment>
<proteinExistence type="predicted"/>
<dbReference type="InterPro" id="IPR036890">
    <property type="entry name" value="HATPase_C_sf"/>
</dbReference>
<dbReference type="PANTHER" id="PTHR24421:SF63">
    <property type="entry name" value="SENSOR HISTIDINE KINASE DESK"/>
    <property type="match status" value="1"/>
</dbReference>
<keyword evidence="4" id="KW-0175">Coiled coil</keyword>
<organism evidence="9 10">
    <name type="scientific">Corynebacterium parakroppenstedtii</name>
    <dbReference type="NCBI Taxonomy" id="2828363"/>
    <lineage>
        <taxon>Bacteria</taxon>
        <taxon>Bacillati</taxon>
        <taxon>Actinomycetota</taxon>
        <taxon>Actinomycetes</taxon>
        <taxon>Mycobacteriales</taxon>
        <taxon>Corynebacteriaceae</taxon>
        <taxon>Corynebacterium</taxon>
    </lineage>
</organism>
<feature type="domain" description="Signal transduction histidine kinase subgroup 3 dimerisation and phosphoacceptor" evidence="8">
    <location>
        <begin position="181"/>
        <end position="256"/>
    </location>
</feature>
<feature type="domain" description="Histidine kinase/HSP90-like ATPase" evidence="7">
    <location>
        <begin position="293"/>
        <end position="389"/>
    </location>
</feature>
<dbReference type="Proteomes" id="UP001200604">
    <property type="component" value="Unassembled WGS sequence"/>
</dbReference>
<dbReference type="RefSeq" id="WP_046203564.1">
    <property type="nucleotide sequence ID" value="NZ_JAGSOA010000001.1"/>
</dbReference>
<feature type="transmembrane region" description="Helical" evidence="6">
    <location>
        <begin position="70"/>
        <end position="86"/>
    </location>
</feature>
<sequence>MARPHPRTWRNTELLYPAVWLIYLTFPLGTCLTADAGVFARIIASVLVIAFGGIYLSVYRYAHIFEDNRVLKLWGVTGILVAIGAVTYPVTGLSSVCFIPYICALWVFIRSGRQGIITGILVSTVLVICVLFASPQLHGQTMPIVLAVGVGVAIVIGVGVAHADEERRQELERRLDRAHQREAYATAMHDVLSHSLTVIAVKAQLASRLVDADADNAEAENARKTRARREIDDIYELSHSALNDMRSALDELSPPSLMETIDEAQAVCTSAGISLAVHMDEDLPSATASLYAAIVKEATTNILRHSGAQSASITATSTRLTITDDGRGFDQDKRLRVKESHTAENGAQQHELNNVKQHGLEGMKRRANNIGASFSIRSAPGKGTTVTVEPIPKEATTQEGEP</sequence>
<feature type="region of interest" description="Disordered" evidence="5">
    <location>
        <begin position="374"/>
        <end position="402"/>
    </location>
</feature>
<dbReference type="Gene3D" id="3.30.565.10">
    <property type="entry name" value="Histidine kinase-like ATPase, C-terminal domain"/>
    <property type="match status" value="1"/>
</dbReference>
<keyword evidence="1" id="KW-0808">Transferase</keyword>
<dbReference type="Pfam" id="PF02518">
    <property type="entry name" value="HATPase_c"/>
    <property type="match status" value="1"/>
</dbReference>
<name>A0ABS9HIF6_9CORY</name>
<evidence type="ECO:0000256" key="4">
    <source>
        <dbReference type="SAM" id="Coils"/>
    </source>
</evidence>
<dbReference type="InterPro" id="IPR011712">
    <property type="entry name" value="Sig_transdc_His_kin_sub3_dim/P"/>
</dbReference>
<protein>
    <submittedName>
        <fullName evidence="9">Histidine kinase</fullName>
    </submittedName>
</protein>
<keyword evidence="3" id="KW-0902">Two-component regulatory system</keyword>
<keyword evidence="6" id="KW-0472">Membrane</keyword>
<feature type="transmembrane region" description="Helical" evidence="6">
    <location>
        <begin position="116"/>
        <end position="135"/>
    </location>
</feature>
<dbReference type="SUPFAM" id="SSF55874">
    <property type="entry name" value="ATPase domain of HSP90 chaperone/DNA topoisomerase II/histidine kinase"/>
    <property type="match status" value="1"/>
</dbReference>
<evidence type="ECO:0000256" key="6">
    <source>
        <dbReference type="SAM" id="Phobius"/>
    </source>
</evidence>
<dbReference type="EMBL" id="JAKJKU010000001">
    <property type="protein sequence ID" value="MCF6772853.1"/>
    <property type="molecule type" value="Genomic_DNA"/>
</dbReference>
<keyword evidence="6" id="KW-1133">Transmembrane helix</keyword>
<feature type="coiled-coil region" evidence="4">
    <location>
        <begin position="161"/>
        <end position="222"/>
    </location>
</feature>
<feature type="transmembrane region" description="Helical" evidence="6">
    <location>
        <begin position="12"/>
        <end position="32"/>
    </location>
</feature>
<dbReference type="CDD" id="cd16917">
    <property type="entry name" value="HATPase_UhpB-NarQ-NarX-like"/>
    <property type="match status" value="1"/>
</dbReference>
<dbReference type="Gene3D" id="1.20.5.1930">
    <property type="match status" value="1"/>
</dbReference>
<keyword evidence="10" id="KW-1185">Reference proteome</keyword>
<accession>A0ABS9HIF6</accession>
<gene>
    <name evidence="9" type="ORF">L3H44_00260</name>
</gene>
<keyword evidence="6" id="KW-0812">Transmembrane</keyword>